<gene>
    <name evidence="1" type="ORF">ACFSMZ_13495</name>
</gene>
<dbReference type="Proteomes" id="UP001597373">
    <property type="component" value="Unassembled WGS sequence"/>
</dbReference>
<organism evidence="1 2">
    <name type="scientific">Chelativorans composti</name>
    <dbReference type="NCBI Taxonomy" id="768533"/>
    <lineage>
        <taxon>Bacteria</taxon>
        <taxon>Pseudomonadati</taxon>
        <taxon>Pseudomonadota</taxon>
        <taxon>Alphaproteobacteria</taxon>
        <taxon>Hyphomicrobiales</taxon>
        <taxon>Phyllobacteriaceae</taxon>
        <taxon>Chelativorans</taxon>
    </lineage>
</organism>
<evidence type="ECO:0000313" key="2">
    <source>
        <dbReference type="Proteomes" id="UP001597373"/>
    </source>
</evidence>
<protein>
    <submittedName>
        <fullName evidence="1">Uncharacterized protein</fullName>
    </submittedName>
</protein>
<dbReference type="EMBL" id="JBHUIR010000054">
    <property type="protein sequence ID" value="MFD2260767.1"/>
    <property type="molecule type" value="Genomic_DNA"/>
</dbReference>
<dbReference type="RefSeq" id="WP_378188876.1">
    <property type="nucleotide sequence ID" value="NZ_JBHUIR010000054.1"/>
</dbReference>
<proteinExistence type="predicted"/>
<sequence length="55" mass="5926">MNQSTHSRVAYSTASKLRQFPDLVKLTAAKTWNGILPATMVPNGAVPFVEVPAGR</sequence>
<keyword evidence="2" id="KW-1185">Reference proteome</keyword>
<reference evidence="2" key="1">
    <citation type="journal article" date="2019" name="Int. J. Syst. Evol. Microbiol.">
        <title>The Global Catalogue of Microorganisms (GCM) 10K type strain sequencing project: providing services to taxonomists for standard genome sequencing and annotation.</title>
        <authorList>
            <consortium name="The Broad Institute Genomics Platform"/>
            <consortium name="The Broad Institute Genome Sequencing Center for Infectious Disease"/>
            <person name="Wu L."/>
            <person name="Ma J."/>
        </authorList>
    </citation>
    <scope>NUCLEOTIDE SEQUENCE [LARGE SCALE GENOMIC DNA]</scope>
    <source>
        <strain evidence="2">KCTC 23707</strain>
    </source>
</reference>
<evidence type="ECO:0000313" key="1">
    <source>
        <dbReference type="EMBL" id="MFD2260767.1"/>
    </source>
</evidence>
<accession>A0ABW5DI11</accession>
<comment type="caution">
    <text evidence="1">The sequence shown here is derived from an EMBL/GenBank/DDBJ whole genome shotgun (WGS) entry which is preliminary data.</text>
</comment>
<name>A0ABW5DI11_9HYPH</name>